<proteinExistence type="predicted"/>
<dbReference type="KEGG" id="lsd:EMK97_08475"/>
<dbReference type="OrthoDB" id="6335299at2"/>
<evidence type="ECO:0008006" key="3">
    <source>
        <dbReference type="Google" id="ProtNLM"/>
    </source>
</evidence>
<sequence length="149" mass="17236">MQYSAHGRYAIEQQNNILLVDAQGPFNDITAAQYHKDIEEITEQMTGEPWGSLITFRGNSVFTPDAEEQLKETTHYRIQKGMIAIAVVILNSAYADMQQMQLQRIYQDCNISFHVFSDVASAKQWLDGYIEQTVLEKSLKEKNRRKKFQ</sequence>
<evidence type="ECO:0000313" key="2">
    <source>
        <dbReference type="Proteomes" id="UP000290244"/>
    </source>
</evidence>
<keyword evidence="2" id="KW-1185">Reference proteome</keyword>
<evidence type="ECO:0000313" key="1">
    <source>
        <dbReference type="EMBL" id="QBG35742.1"/>
    </source>
</evidence>
<accession>A0A4P6P871</accession>
<dbReference type="Proteomes" id="UP000290244">
    <property type="component" value="Chromosome"/>
</dbReference>
<dbReference type="EMBL" id="CP034759">
    <property type="protein sequence ID" value="QBG35742.1"/>
    <property type="molecule type" value="Genomic_DNA"/>
</dbReference>
<gene>
    <name evidence="1" type="ORF">EMK97_08475</name>
</gene>
<dbReference type="AlphaFoldDB" id="A0A4P6P871"/>
<reference evidence="1 2" key="1">
    <citation type="submission" date="2018-12" db="EMBL/GenBank/DDBJ databases">
        <title>Complete genome of Litorilituus sediminis.</title>
        <authorList>
            <person name="Liu A."/>
            <person name="Rong J."/>
        </authorList>
    </citation>
    <scope>NUCLEOTIDE SEQUENCE [LARGE SCALE GENOMIC DNA]</scope>
    <source>
        <strain evidence="1 2">JCM 17549</strain>
    </source>
</reference>
<organism evidence="1 2">
    <name type="scientific">Litorilituus sediminis</name>
    <dbReference type="NCBI Taxonomy" id="718192"/>
    <lineage>
        <taxon>Bacteria</taxon>
        <taxon>Pseudomonadati</taxon>
        <taxon>Pseudomonadota</taxon>
        <taxon>Gammaproteobacteria</taxon>
        <taxon>Alteromonadales</taxon>
        <taxon>Colwelliaceae</taxon>
        <taxon>Litorilituus</taxon>
    </lineage>
</organism>
<name>A0A4P6P871_9GAMM</name>
<dbReference type="RefSeq" id="WP_130601216.1">
    <property type="nucleotide sequence ID" value="NZ_CP034759.1"/>
</dbReference>
<protein>
    <recommendedName>
        <fullName evidence="3">STAS/SEC14 domain-containing protein</fullName>
    </recommendedName>
</protein>